<keyword evidence="1" id="KW-1133">Transmembrane helix</keyword>
<keyword evidence="1" id="KW-0472">Membrane</keyword>
<feature type="non-terminal residue" evidence="2">
    <location>
        <position position="1"/>
    </location>
</feature>
<keyword evidence="3" id="KW-1185">Reference proteome</keyword>
<dbReference type="EMBL" id="JAJSOJ010000080">
    <property type="protein sequence ID" value="MCE0745445.1"/>
    <property type="molecule type" value="Genomic_DNA"/>
</dbReference>
<protein>
    <submittedName>
        <fullName evidence="2">Uncharacterized protein</fullName>
    </submittedName>
</protein>
<dbReference type="Proteomes" id="UP001521074">
    <property type="component" value="Unassembled WGS sequence"/>
</dbReference>
<gene>
    <name evidence="2" type="ORF">LWC05_16355</name>
</gene>
<evidence type="ECO:0000313" key="3">
    <source>
        <dbReference type="Proteomes" id="UP001521074"/>
    </source>
</evidence>
<evidence type="ECO:0000256" key="1">
    <source>
        <dbReference type="SAM" id="Phobius"/>
    </source>
</evidence>
<comment type="caution">
    <text evidence="2">The sequence shown here is derived from an EMBL/GenBank/DDBJ whole genome shotgun (WGS) entry which is preliminary data.</text>
</comment>
<feature type="transmembrane region" description="Helical" evidence="1">
    <location>
        <begin position="31"/>
        <end position="51"/>
    </location>
</feature>
<dbReference type="RefSeq" id="WP_232879083.1">
    <property type="nucleotide sequence ID" value="NZ_JAJSOJ010000080.1"/>
</dbReference>
<accession>A0ABS8W1D1</accession>
<name>A0ABS8W1D1_9PROT</name>
<proteinExistence type="predicted"/>
<keyword evidence="1" id="KW-0812">Transmembrane</keyword>
<evidence type="ECO:0000313" key="2">
    <source>
        <dbReference type="EMBL" id="MCE0745445.1"/>
    </source>
</evidence>
<reference evidence="2 3" key="1">
    <citation type="submission" date="2021-12" db="EMBL/GenBank/DDBJ databases">
        <title>Genome sequence of Acetobacter sicerae DmPark20a_162.</title>
        <authorList>
            <person name="Chaston J.M."/>
        </authorList>
    </citation>
    <scope>NUCLEOTIDE SEQUENCE [LARGE SCALE GENOMIC DNA]</scope>
    <source>
        <strain evidence="2 3">DmPark20a_162</strain>
    </source>
</reference>
<sequence>KAGTFTNGNIAASCSVSGGVTMMGDPVFCSILSGIAGFSSGVSVALVWVFLDEMESAARMRRRDRIDGARIAAGTLRRRRSDYAGDVV</sequence>
<organism evidence="2 3">
    <name type="scientific">Acetobacter sicerae</name>
    <dbReference type="NCBI Taxonomy" id="85325"/>
    <lineage>
        <taxon>Bacteria</taxon>
        <taxon>Pseudomonadati</taxon>
        <taxon>Pseudomonadota</taxon>
        <taxon>Alphaproteobacteria</taxon>
        <taxon>Acetobacterales</taxon>
        <taxon>Acetobacteraceae</taxon>
        <taxon>Acetobacter</taxon>
    </lineage>
</organism>